<dbReference type="InterPro" id="IPR008979">
    <property type="entry name" value="Galactose-bd-like_sf"/>
</dbReference>
<dbReference type="PANTHER" id="PTHR10066:SF67">
    <property type="entry name" value="BETA-GLUCURONIDASE"/>
    <property type="match status" value="1"/>
</dbReference>
<evidence type="ECO:0000313" key="4">
    <source>
        <dbReference type="Proteomes" id="UP000260812"/>
    </source>
</evidence>
<dbReference type="SUPFAM" id="SSF51445">
    <property type="entry name" value="(Trans)glycosidases"/>
    <property type="match status" value="1"/>
</dbReference>
<dbReference type="InterPro" id="IPR036156">
    <property type="entry name" value="Beta-gal/glucu_dom_sf"/>
</dbReference>
<dbReference type="PANTHER" id="PTHR10066">
    <property type="entry name" value="BETA-GLUCURONIDASE"/>
    <property type="match status" value="1"/>
</dbReference>
<dbReference type="Gene3D" id="3.20.20.80">
    <property type="entry name" value="Glycosidases"/>
    <property type="match status" value="1"/>
</dbReference>
<protein>
    <recommendedName>
        <fullName evidence="2">Glycoside hydrolase family 2 catalytic domain-containing protein</fullName>
    </recommendedName>
</protein>
<dbReference type="Pfam" id="PF02836">
    <property type="entry name" value="Glyco_hydro_2_C"/>
    <property type="match status" value="1"/>
</dbReference>
<dbReference type="PRINTS" id="PR00132">
    <property type="entry name" value="GLHYDRLASE2"/>
</dbReference>
<sequence length="547" mass="62893">MERLFKTHEIRKQRELSGLWDFYKEGAQEDTRKVIVPSCFETYPGLENYTGVGCYEYKTFLQGNIRLCFKGVSHTAKVYLDGNPVIEHYNAYTPFSVVLKGVEKGIHTLKVTADNSCHEESALHVINDYYNYGGISRPVIAENIGDIFIEWLHFTPCFEENTWKGEAALCIHNLSQGRRVKIKYYLNDTLLGEAPEEVKGGSNVVKTQFSFPEVTAYQPENPVLYYLKAVLEVDGREEDDLIERIGFREITVKDGRILWNGRAICVKGFNRHEDHGLFGCAIPVEAMDYDLRLIKESGANAVRTCHYPNDERFLDLCDEMGIMVWEESHARGLSEKQMRHKNFRSQSLSCIDEMVREHFNHPCIFTWGILNECASDTEYGREVYQEQYNRLRELDQSRPLTSATCKHFCDICLDLPDIVSVNIYPLWYNDEPVDECLEKEYEWIQSAGGKGKPVLVSEIGAGAIAGIHSSCRQKWSEERQADILREQLAGVLSHPEYSGVFLWQFSDGRVPDECFYARPRCMNNKGVVDEYRRKKLGFEAVKEAFGK</sequence>
<comment type="caution">
    <text evidence="3">The sequence shown here is derived from an EMBL/GenBank/DDBJ whole genome shotgun (WGS) entry which is preliminary data.</text>
</comment>
<dbReference type="GeneID" id="97986713"/>
<dbReference type="Proteomes" id="UP000260812">
    <property type="component" value="Unassembled WGS sequence"/>
</dbReference>
<dbReference type="GO" id="GO:0030246">
    <property type="term" value="F:carbohydrate binding"/>
    <property type="evidence" value="ECO:0007669"/>
    <property type="project" value="TreeGrafter"/>
</dbReference>
<dbReference type="GO" id="GO:0019391">
    <property type="term" value="P:glucuronoside catabolic process"/>
    <property type="evidence" value="ECO:0007669"/>
    <property type="project" value="TreeGrafter"/>
</dbReference>
<dbReference type="InterPro" id="IPR006103">
    <property type="entry name" value="Glyco_hydro_2_cat"/>
</dbReference>
<gene>
    <name evidence="3" type="ORF">DXC51_07425</name>
</gene>
<proteinExistence type="inferred from homology"/>
<dbReference type="AlphaFoldDB" id="A0A3E3I7K3"/>
<feature type="domain" description="Glycoside hydrolase family 2 catalytic" evidence="2">
    <location>
        <begin position="250"/>
        <end position="508"/>
    </location>
</feature>
<dbReference type="InterPro" id="IPR017853">
    <property type="entry name" value="GH"/>
</dbReference>
<dbReference type="PROSITE" id="PS00719">
    <property type="entry name" value="GLYCOSYL_HYDROL_F2_1"/>
    <property type="match status" value="1"/>
</dbReference>
<dbReference type="Gene3D" id="2.60.120.260">
    <property type="entry name" value="Galactose-binding domain-like"/>
    <property type="match status" value="1"/>
</dbReference>
<accession>A0A3E3I7K3</accession>
<name>A0A3E3I7K3_9FIRM</name>
<dbReference type="InterPro" id="IPR023230">
    <property type="entry name" value="Glyco_hydro_2_CS"/>
</dbReference>
<dbReference type="SUPFAM" id="SSF49785">
    <property type="entry name" value="Galactose-binding domain-like"/>
    <property type="match status" value="1"/>
</dbReference>
<dbReference type="RefSeq" id="WP_117544198.1">
    <property type="nucleotide sequence ID" value="NZ_QVLV01000004.1"/>
</dbReference>
<evidence type="ECO:0000259" key="2">
    <source>
        <dbReference type="Pfam" id="PF02836"/>
    </source>
</evidence>
<evidence type="ECO:0000256" key="1">
    <source>
        <dbReference type="ARBA" id="ARBA00007401"/>
    </source>
</evidence>
<comment type="similarity">
    <text evidence="1">Belongs to the glycosyl hydrolase 2 family.</text>
</comment>
<dbReference type="GO" id="GO:0005975">
    <property type="term" value="P:carbohydrate metabolic process"/>
    <property type="evidence" value="ECO:0007669"/>
    <property type="project" value="InterPro"/>
</dbReference>
<dbReference type="SUPFAM" id="SSF49303">
    <property type="entry name" value="beta-Galactosidase/glucuronidase domain"/>
    <property type="match status" value="1"/>
</dbReference>
<organism evidence="3 4">
    <name type="scientific">Eisenbergiella massiliensis</name>
    <dbReference type="NCBI Taxonomy" id="1720294"/>
    <lineage>
        <taxon>Bacteria</taxon>
        <taxon>Bacillati</taxon>
        <taxon>Bacillota</taxon>
        <taxon>Clostridia</taxon>
        <taxon>Lachnospirales</taxon>
        <taxon>Lachnospiraceae</taxon>
        <taxon>Eisenbergiella</taxon>
    </lineage>
</organism>
<dbReference type="EMBL" id="QVLV01000004">
    <property type="protein sequence ID" value="RGE62428.1"/>
    <property type="molecule type" value="Genomic_DNA"/>
</dbReference>
<reference evidence="3" key="1">
    <citation type="submission" date="2018-08" db="EMBL/GenBank/DDBJ databases">
        <title>A genome reference for cultivated species of the human gut microbiota.</title>
        <authorList>
            <person name="Zou Y."/>
            <person name="Xue W."/>
            <person name="Luo G."/>
        </authorList>
    </citation>
    <scope>NUCLEOTIDE SEQUENCE [LARGE SCALE GENOMIC DNA]</scope>
    <source>
        <strain evidence="3">TF05-5AC</strain>
    </source>
</reference>
<dbReference type="InterPro" id="IPR006101">
    <property type="entry name" value="Glyco_hydro_2"/>
</dbReference>
<evidence type="ECO:0000313" key="3">
    <source>
        <dbReference type="EMBL" id="RGE62428.1"/>
    </source>
</evidence>
<dbReference type="GO" id="GO:0004566">
    <property type="term" value="F:beta-glucuronidase activity"/>
    <property type="evidence" value="ECO:0007669"/>
    <property type="project" value="TreeGrafter"/>
</dbReference>
<keyword evidence="4" id="KW-1185">Reference proteome</keyword>